<keyword evidence="2" id="KW-1185">Reference proteome</keyword>
<accession>A0A5B7F872</accession>
<dbReference type="AlphaFoldDB" id="A0A5B7F872"/>
<evidence type="ECO:0000313" key="2">
    <source>
        <dbReference type="Proteomes" id="UP000324222"/>
    </source>
</evidence>
<comment type="caution">
    <text evidence="1">The sequence shown here is derived from an EMBL/GenBank/DDBJ whole genome shotgun (WGS) entry which is preliminary data.</text>
</comment>
<gene>
    <name evidence="1" type="ORF">E2C01_034906</name>
</gene>
<dbReference type="EMBL" id="VSRR010005008">
    <property type="protein sequence ID" value="MPC41318.1"/>
    <property type="molecule type" value="Genomic_DNA"/>
</dbReference>
<evidence type="ECO:0000313" key="1">
    <source>
        <dbReference type="EMBL" id="MPC41318.1"/>
    </source>
</evidence>
<sequence>MQPGTESHGLHSEIRGVFINPLAAPDKRFILSFFFVQEANQPKTKID</sequence>
<dbReference type="Proteomes" id="UP000324222">
    <property type="component" value="Unassembled WGS sequence"/>
</dbReference>
<name>A0A5B7F872_PORTR</name>
<proteinExistence type="predicted"/>
<reference evidence="1 2" key="1">
    <citation type="submission" date="2019-05" db="EMBL/GenBank/DDBJ databases">
        <title>Another draft genome of Portunus trituberculatus and its Hox gene families provides insights of decapod evolution.</title>
        <authorList>
            <person name="Jeong J.-H."/>
            <person name="Song I."/>
            <person name="Kim S."/>
            <person name="Choi T."/>
            <person name="Kim D."/>
            <person name="Ryu S."/>
            <person name="Kim W."/>
        </authorList>
    </citation>
    <scope>NUCLEOTIDE SEQUENCE [LARGE SCALE GENOMIC DNA]</scope>
    <source>
        <tissue evidence="1">Muscle</tissue>
    </source>
</reference>
<organism evidence="1 2">
    <name type="scientific">Portunus trituberculatus</name>
    <name type="common">Swimming crab</name>
    <name type="synonym">Neptunus trituberculatus</name>
    <dbReference type="NCBI Taxonomy" id="210409"/>
    <lineage>
        <taxon>Eukaryota</taxon>
        <taxon>Metazoa</taxon>
        <taxon>Ecdysozoa</taxon>
        <taxon>Arthropoda</taxon>
        <taxon>Crustacea</taxon>
        <taxon>Multicrustacea</taxon>
        <taxon>Malacostraca</taxon>
        <taxon>Eumalacostraca</taxon>
        <taxon>Eucarida</taxon>
        <taxon>Decapoda</taxon>
        <taxon>Pleocyemata</taxon>
        <taxon>Brachyura</taxon>
        <taxon>Eubrachyura</taxon>
        <taxon>Portunoidea</taxon>
        <taxon>Portunidae</taxon>
        <taxon>Portuninae</taxon>
        <taxon>Portunus</taxon>
    </lineage>
</organism>
<protein>
    <submittedName>
        <fullName evidence="1">Uncharacterized protein</fullName>
    </submittedName>
</protein>